<comment type="similarity">
    <text evidence="1 4">Belongs to the glycosyl hydrolase 17 family.</text>
</comment>
<organism evidence="7 8">
    <name type="scientific">Carex littledalei</name>
    <dbReference type="NCBI Taxonomy" id="544730"/>
    <lineage>
        <taxon>Eukaryota</taxon>
        <taxon>Viridiplantae</taxon>
        <taxon>Streptophyta</taxon>
        <taxon>Embryophyta</taxon>
        <taxon>Tracheophyta</taxon>
        <taxon>Spermatophyta</taxon>
        <taxon>Magnoliopsida</taxon>
        <taxon>Liliopsida</taxon>
        <taxon>Poales</taxon>
        <taxon>Cyperaceae</taxon>
        <taxon>Cyperoideae</taxon>
        <taxon>Cariceae</taxon>
        <taxon>Carex</taxon>
        <taxon>Carex subgen. Euthyceras</taxon>
    </lineage>
</organism>
<sequence length="330" mass="36670">MIGRGAEEDKRSLGTRNDPSESRRGRQAGVRGGRGGAERKQKGCRFFFFIKGGWTSIGVCNGLRGDNLPSPREVVRLYQSNGIGAMRIYKPDPGTLNALRRTRIKVMVGVEGILLSIGNEIEQKHGHLIVLAMKNTGNAIRHAGLEGKIMVSAAFEFNVFTTTSTPSQAKFRFDYMAGIVEFLAKTGNPLFVNIYPYSSYINNRANIIPEFALFTDNRDPVEHIYLNLFDAMVDSVYYALEKAGYPDVGVVVSESGWPSDGGVDTTPQNAQTYNQNLINHVVNGTPKRPGYLETYIYAMFNENDKGGDEIERNFGLFFPDKSPVYPISFH</sequence>
<evidence type="ECO:0000256" key="6">
    <source>
        <dbReference type="SAM" id="MobiDB-lite"/>
    </source>
</evidence>
<feature type="region of interest" description="Disordered" evidence="6">
    <location>
        <begin position="1"/>
        <end position="38"/>
    </location>
</feature>
<dbReference type="PROSITE" id="PS00587">
    <property type="entry name" value="GLYCOSYL_HYDROL_F17"/>
    <property type="match status" value="1"/>
</dbReference>
<dbReference type="InterPro" id="IPR044965">
    <property type="entry name" value="Glyco_hydro_17_plant"/>
</dbReference>
<proteinExistence type="inferred from homology"/>
<keyword evidence="2 5" id="KW-0378">Hydrolase</keyword>
<dbReference type="Pfam" id="PF00332">
    <property type="entry name" value="Glyco_hydro_17"/>
    <property type="match status" value="2"/>
</dbReference>
<comment type="caution">
    <text evidence="7">The sequence shown here is derived from an EMBL/GenBank/DDBJ whole genome shotgun (WGS) entry which is preliminary data.</text>
</comment>
<evidence type="ECO:0000256" key="1">
    <source>
        <dbReference type="ARBA" id="ARBA00008773"/>
    </source>
</evidence>
<evidence type="ECO:0000256" key="2">
    <source>
        <dbReference type="ARBA" id="ARBA00022801"/>
    </source>
</evidence>
<dbReference type="GO" id="GO:0004553">
    <property type="term" value="F:hydrolase activity, hydrolyzing O-glycosyl compounds"/>
    <property type="evidence" value="ECO:0007669"/>
    <property type="project" value="InterPro"/>
</dbReference>
<gene>
    <name evidence="7" type="ORF">FCM35_KLT09628</name>
</gene>
<name>A0A833W297_9POAL</name>
<keyword evidence="3 5" id="KW-0326">Glycosidase</keyword>
<dbReference type="Gene3D" id="3.20.20.80">
    <property type="entry name" value="Glycosidases"/>
    <property type="match status" value="2"/>
</dbReference>
<accession>A0A833W297</accession>
<dbReference type="AlphaFoldDB" id="A0A833W297"/>
<dbReference type="InterPro" id="IPR017853">
    <property type="entry name" value="GH"/>
</dbReference>
<dbReference type="OrthoDB" id="941679at2759"/>
<evidence type="ECO:0000256" key="4">
    <source>
        <dbReference type="RuleBase" id="RU004335"/>
    </source>
</evidence>
<reference evidence="7" key="1">
    <citation type="submission" date="2020-01" db="EMBL/GenBank/DDBJ databases">
        <title>Genome sequence of Kobresia littledalei, the first chromosome-level genome in the family Cyperaceae.</title>
        <authorList>
            <person name="Qu G."/>
        </authorList>
    </citation>
    <scope>NUCLEOTIDE SEQUENCE</scope>
    <source>
        <strain evidence="7">C.B.Clarke</strain>
        <tissue evidence="7">Leaf</tissue>
    </source>
</reference>
<dbReference type="PANTHER" id="PTHR32227">
    <property type="entry name" value="GLUCAN ENDO-1,3-BETA-GLUCOSIDASE BG1-RELATED-RELATED"/>
    <property type="match status" value="1"/>
</dbReference>
<evidence type="ECO:0000256" key="5">
    <source>
        <dbReference type="RuleBase" id="RU004336"/>
    </source>
</evidence>
<dbReference type="SUPFAM" id="SSF51445">
    <property type="entry name" value="(Trans)glycosidases"/>
    <property type="match status" value="1"/>
</dbReference>
<evidence type="ECO:0000313" key="7">
    <source>
        <dbReference type="EMBL" id="KAF3340784.1"/>
    </source>
</evidence>
<evidence type="ECO:0000313" key="8">
    <source>
        <dbReference type="Proteomes" id="UP000623129"/>
    </source>
</evidence>
<evidence type="ECO:0000256" key="3">
    <source>
        <dbReference type="ARBA" id="ARBA00023295"/>
    </source>
</evidence>
<dbReference type="Proteomes" id="UP000623129">
    <property type="component" value="Unassembled WGS sequence"/>
</dbReference>
<protein>
    <submittedName>
        <fullName evidence="7">Beta-1,3-glucanase</fullName>
    </submittedName>
</protein>
<dbReference type="EMBL" id="SWLB01000002">
    <property type="protein sequence ID" value="KAF3340784.1"/>
    <property type="molecule type" value="Genomic_DNA"/>
</dbReference>
<feature type="compositionally biased region" description="Basic and acidic residues" evidence="6">
    <location>
        <begin position="1"/>
        <end position="24"/>
    </location>
</feature>
<dbReference type="InterPro" id="IPR000490">
    <property type="entry name" value="Glyco_hydro_17"/>
</dbReference>
<dbReference type="GO" id="GO:0005975">
    <property type="term" value="P:carbohydrate metabolic process"/>
    <property type="evidence" value="ECO:0007669"/>
    <property type="project" value="InterPro"/>
</dbReference>
<keyword evidence="8" id="KW-1185">Reference proteome</keyword>